<feature type="compositionally biased region" description="Basic and acidic residues" evidence="2">
    <location>
        <begin position="482"/>
        <end position="491"/>
    </location>
</feature>
<protein>
    <submittedName>
        <fullName evidence="5">Putative type IV pilus assembly FimV-related transmembrane protein</fullName>
    </submittedName>
</protein>
<evidence type="ECO:0000313" key="6">
    <source>
        <dbReference type="Proteomes" id="UP000028252"/>
    </source>
</evidence>
<dbReference type="InterPro" id="IPR038440">
    <property type="entry name" value="FimV_C_sf"/>
</dbReference>
<feature type="compositionally biased region" description="Polar residues" evidence="2">
    <location>
        <begin position="155"/>
        <end position="170"/>
    </location>
</feature>
<gene>
    <name evidence="5" type="ORF">ADIMK_1954</name>
</gene>
<feature type="compositionally biased region" description="Basic and acidic residues" evidence="2">
    <location>
        <begin position="278"/>
        <end position="298"/>
    </location>
</feature>
<evidence type="ECO:0000256" key="2">
    <source>
        <dbReference type="SAM" id="MobiDB-lite"/>
    </source>
</evidence>
<keyword evidence="5" id="KW-0472">Membrane</keyword>
<dbReference type="NCBIfam" id="TIGR03504">
    <property type="entry name" value="FimV_Cterm"/>
    <property type="match status" value="1"/>
</dbReference>
<dbReference type="InterPro" id="IPR057840">
    <property type="entry name" value="FimV_N"/>
</dbReference>
<dbReference type="eggNOG" id="COG3170">
    <property type="taxonomic scope" value="Bacteria"/>
</dbReference>
<dbReference type="NCBIfam" id="TIGR03505">
    <property type="entry name" value="FimV_core"/>
    <property type="match status" value="1"/>
</dbReference>
<dbReference type="RefSeq" id="WP_036187080.1">
    <property type="nucleotide sequence ID" value="NZ_JMQN01000028.1"/>
</dbReference>
<dbReference type="PATRIC" id="fig|1232683.4.peg.1917"/>
<feature type="signal peptide" evidence="3">
    <location>
        <begin position="1"/>
        <end position="22"/>
    </location>
</feature>
<evidence type="ECO:0000256" key="1">
    <source>
        <dbReference type="SAM" id="Coils"/>
    </source>
</evidence>
<dbReference type="InterPro" id="IPR020012">
    <property type="entry name" value="LysM_FimV"/>
</dbReference>
<organism evidence="5 6">
    <name type="scientific">Marinobacterium lacunae</name>
    <dbReference type="NCBI Taxonomy" id="1232683"/>
    <lineage>
        <taxon>Bacteria</taxon>
        <taxon>Pseudomonadati</taxon>
        <taxon>Pseudomonadota</taxon>
        <taxon>Gammaproteobacteria</taxon>
        <taxon>Oceanospirillales</taxon>
        <taxon>Oceanospirillaceae</taxon>
        <taxon>Marinobacterium</taxon>
    </lineage>
</organism>
<feature type="chain" id="PRO_5001757512" evidence="3">
    <location>
        <begin position="23"/>
        <end position="966"/>
    </location>
</feature>
<dbReference type="InterPro" id="IPR020011">
    <property type="entry name" value="FimV_C"/>
</dbReference>
<feature type="region of interest" description="Disordered" evidence="2">
    <location>
        <begin position="151"/>
        <end position="170"/>
    </location>
</feature>
<dbReference type="OrthoDB" id="5298707at2"/>
<dbReference type="Gene3D" id="1.20.58.2200">
    <property type="match status" value="1"/>
</dbReference>
<feature type="region of interest" description="Disordered" evidence="2">
    <location>
        <begin position="515"/>
        <end position="662"/>
    </location>
</feature>
<feature type="compositionally biased region" description="Polar residues" evidence="2">
    <location>
        <begin position="262"/>
        <end position="275"/>
    </location>
</feature>
<dbReference type="STRING" id="1232683.ADIMK_1954"/>
<keyword evidence="5" id="KW-0812">Transmembrane</keyword>
<keyword evidence="3" id="KW-0732">Signal</keyword>
<name>A0A081FZ72_9GAMM</name>
<feature type="compositionally biased region" description="Low complexity" evidence="2">
    <location>
        <begin position="252"/>
        <end position="261"/>
    </location>
</feature>
<feature type="compositionally biased region" description="Acidic residues" evidence="2">
    <location>
        <begin position="793"/>
        <end position="807"/>
    </location>
</feature>
<feature type="compositionally biased region" description="Acidic residues" evidence="2">
    <location>
        <begin position="764"/>
        <end position="782"/>
    </location>
</feature>
<evidence type="ECO:0000313" key="5">
    <source>
        <dbReference type="EMBL" id="KEA63827.1"/>
    </source>
</evidence>
<keyword evidence="6" id="KW-1185">Reference proteome</keyword>
<feature type="coiled-coil region" evidence="1">
    <location>
        <begin position="363"/>
        <end position="432"/>
    </location>
</feature>
<dbReference type="Proteomes" id="UP000028252">
    <property type="component" value="Unassembled WGS sequence"/>
</dbReference>
<sequence>MLRKLALSLAVAGALSATQANALGLGEIRVNSALNEPLNAEIKLLQVRDLSPLQIQPRMADIDEFSLAGISKSRFLSDVSFDVRVMPDGTGVIRLKSSAPIKEPFLNFLVEVNWPAGRLVREYTLLLDPPVFDPTPVPGVTQVQQAESTAARMPSPTQAQTVPSAAPARSQNVSNIKTRMNPNDEVYVDVHDTLWDLALKHRPNSQVTPEQMMLALVRKNPESFPSGNINVMKAGTVMRLPTLDEINSLTPAQARAEAARQTQVWRQGRASTKQTVKPADKKTAGGADESGKPAEPAKPEQMAAPVDKAPAEEAASQLKVVTPEGGVASAAQSATADDTSASDNGQDQVEATAADQSGLPAEAQALVQRNEELENRLLVTQESISVIERENTELNDKIDAIASQMDKLQRLIELKDRELAAMQQQLNQKEAAAESGGGFIDKLMQSPAYLAGLGAAGVAVLLGLLLAMRRKKSNEPEQADETVGKTEKAVESESDAMPELAAAAVATGVVAEAVSDSKVEKEPEEPVSEAVEQAIVESEGQDDIDDLDLDLDMDMELDLDESASPEPASQADTIADEEFDLGIDELDETVAQDEESLDSALDDILAGGEESEPDDIDTGLDDLLAENAAVEELDDDLPGPLDLSDEQDSTSAEAGVDEDSIDELDFSIDTVAMADDSDDELLDLPDDLEFDLAKAQPEADDVAEAASVKQEEVDADDELTGLDFSVDTPKESHEETVEDDFLDDFFAEDAADKKEGLGSLPETSEADVEPLTDEPVEFDLEDPSVGLGTVDVTPEEENFEVDDDLEEMLQSSGFEEEEEAEAEKSAAPANDFDDLDAMLASFEPEEEEPVERKPSQSEMVEEELTANIAHDLEMDLDAELDSLLSSTDDEIALEEDSAEESADEPDLLDSMNLLDGADEIETKLDLARAYIEMDDSEGARDILSEILNEGNNDQRREAERLLGTLS</sequence>
<dbReference type="Pfam" id="PF25800">
    <property type="entry name" value="FimV_N"/>
    <property type="match status" value="1"/>
</dbReference>
<evidence type="ECO:0000256" key="3">
    <source>
        <dbReference type="SAM" id="SignalP"/>
    </source>
</evidence>
<feature type="compositionally biased region" description="Low complexity" evidence="2">
    <location>
        <begin position="328"/>
        <end position="343"/>
    </location>
</feature>
<feature type="compositionally biased region" description="Acidic residues" evidence="2">
    <location>
        <begin position="539"/>
        <end position="563"/>
    </location>
</feature>
<feature type="compositionally biased region" description="Acidic residues" evidence="2">
    <location>
        <begin position="609"/>
        <end position="648"/>
    </location>
</feature>
<comment type="caution">
    <text evidence="5">The sequence shown here is derived from an EMBL/GenBank/DDBJ whole genome shotgun (WGS) entry which is preliminary data.</text>
</comment>
<feature type="region of interest" description="Disordered" evidence="2">
    <location>
        <begin position="471"/>
        <end position="495"/>
    </location>
</feature>
<evidence type="ECO:0000259" key="4">
    <source>
        <dbReference type="Pfam" id="PF25800"/>
    </source>
</evidence>
<feature type="compositionally biased region" description="Acidic residues" evidence="2">
    <location>
        <begin position="736"/>
        <end position="749"/>
    </location>
</feature>
<dbReference type="AlphaFoldDB" id="A0A081FZ72"/>
<feature type="domain" description="FimV N-terminal" evidence="4">
    <location>
        <begin position="23"/>
        <end position="130"/>
    </location>
</feature>
<proteinExistence type="predicted"/>
<reference evidence="5 6" key="1">
    <citation type="submission" date="2014-04" db="EMBL/GenBank/DDBJ databases">
        <title>Marinobacterium kochiensis sp. nov., isolated from sediment sample collected from Kochi backwaters in Kerala, India.</title>
        <authorList>
            <person name="Singh A."/>
            <person name="Pinnaka A.K."/>
        </authorList>
    </citation>
    <scope>NUCLEOTIDE SEQUENCE [LARGE SCALE GENOMIC DNA]</scope>
    <source>
        <strain evidence="5 6">AK27</strain>
    </source>
</reference>
<dbReference type="EMBL" id="JMQN01000028">
    <property type="protein sequence ID" value="KEA63827.1"/>
    <property type="molecule type" value="Genomic_DNA"/>
</dbReference>
<accession>A0A081FZ72</accession>
<feature type="region of interest" description="Disordered" evidence="2">
    <location>
        <begin position="252"/>
        <end position="347"/>
    </location>
</feature>
<keyword evidence="1" id="KW-0175">Coiled coil</keyword>
<feature type="compositionally biased region" description="Acidic residues" evidence="2">
    <location>
        <begin position="574"/>
        <end position="601"/>
    </location>
</feature>
<feature type="region of interest" description="Disordered" evidence="2">
    <location>
        <begin position="696"/>
        <end position="836"/>
    </location>
</feature>